<dbReference type="Proteomes" id="UP000008914">
    <property type="component" value="Chromosome"/>
</dbReference>
<evidence type="ECO:0000313" key="1">
    <source>
        <dbReference type="EMBL" id="ADU49575.1"/>
    </source>
</evidence>
<dbReference type="Pfam" id="PF19888">
    <property type="entry name" value="DUF6361"/>
    <property type="match status" value="1"/>
</dbReference>
<dbReference type="STRING" id="710696.Intca_3089"/>
<gene>
    <name evidence="1" type="ordered locus">Intca_3089</name>
</gene>
<proteinExistence type="predicted"/>
<evidence type="ECO:0000313" key="2">
    <source>
        <dbReference type="Proteomes" id="UP000008914"/>
    </source>
</evidence>
<dbReference type="HOGENOM" id="CLU_703606_0_0_11"/>
<dbReference type="AlphaFoldDB" id="E6SC35"/>
<sequence length="388" mass="44603">MGYFGWLDGDDSQRSAMLEVVKMFEDTSTVDELGIGSVRDTFSNAFFPGTSTLHTRVKYFLFVPWIVNDVARHRWPVERSQAELRSREIRLISALVAGGESRGVIGRDARSTLKRMPSELYWASLEQVGIRRWRTSINGYFRNAIQHARGVEDPELEGMGMERLGMAALPPAPSDLLDTTTFALNNAEAEFLKVRIADATRGSLFDWLAVNHPSSDADWIWDHERRDDFPDEMSELVDDARRVHQTATGPAILYNRMMAEVTGNDEVRDEYADYLRSWAEGLKEQKVFEGWDRSRFWSRMLQLNPRIRPATRQFLDTWWQLAEAGRHASEDARELVTSRELMLKRTRARLSYPDARSTWSVGAGTGWLDYRWSIARRHLNDLAHGLEG</sequence>
<organism evidence="1 2">
    <name type="scientific">Intrasporangium calvum (strain ATCC 23552 / DSM 43043 / JCM 3097 / NBRC 12989 / NCIMB 10167 / NRRL B-3866 / 7 KIP)</name>
    <dbReference type="NCBI Taxonomy" id="710696"/>
    <lineage>
        <taxon>Bacteria</taxon>
        <taxon>Bacillati</taxon>
        <taxon>Actinomycetota</taxon>
        <taxon>Actinomycetes</taxon>
        <taxon>Micrococcales</taxon>
        <taxon>Intrasporangiaceae</taxon>
        <taxon>Intrasporangium</taxon>
    </lineage>
</organism>
<protein>
    <submittedName>
        <fullName evidence="1">Uncharacterized protein</fullName>
    </submittedName>
</protein>
<dbReference type="InterPro" id="IPR045941">
    <property type="entry name" value="DUF6361"/>
</dbReference>
<reference evidence="1 2" key="1">
    <citation type="journal article" date="2010" name="Stand. Genomic Sci.">
        <title>Complete genome sequence of Intrasporangium calvum type strain (7 KIP).</title>
        <authorList>
            <person name="Del Rio T.G."/>
            <person name="Chertkov O."/>
            <person name="Yasawong M."/>
            <person name="Lucas S."/>
            <person name="Deshpande S."/>
            <person name="Cheng J.F."/>
            <person name="Detter C."/>
            <person name="Tapia R."/>
            <person name="Han C."/>
            <person name="Goodwin L."/>
            <person name="Pitluck S."/>
            <person name="Liolios K."/>
            <person name="Ivanova N."/>
            <person name="Mavromatis K."/>
            <person name="Pati A."/>
            <person name="Chen A."/>
            <person name="Palaniappan K."/>
            <person name="Land M."/>
            <person name="Hauser L."/>
            <person name="Chang Y.J."/>
            <person name="Jeffries C.D."/>
            <person name="Rohde M."/>
            <person name="Pukall R."/>
            <person name="Sikorski J."/>
            <person name="Goker M."/>
            <person name="Woyke T."/>
            <person name="Bristow J."/>
            <person name="Eisen J.A."/>
            <person name="Markowitz V."/>
            <person name="Hugenholtz P."/>
            <person name="Kyrpides N.C."/>
            <person name="Klenk H.P."/>
            <person name="Lapidus A."/>
        </authorList>
    </citation>
    <scope>NUCLEOTIDE SEQUENCE [LARGE SCALE GENOMIC DNA]</scope>
    <source>
        <strain evidence="2">ATCC 23552 / DSM 43043 / JCM 3097 / NBRC 12989 / 7 KIP</strain>
    </source>
</reference>
<dbReference type="eggNOG" id="ENOG502ZB6I">
    <property type="taxonomic scope" value="Bacteria"/>
</dbReference>
<dbReference type="RefSeq" id="WP_013493887.1">
    <property type="nucleotide sequence ID" value="NC_014830.1"/>
</dbReference>
<dbReference type="KEGG" id="ica:Intca_3089"/>
<accession>E6SC35</accession>
<keyword evidence="2" id="KW-1185">Reference proteome</keyword>
<dbReference type="EMBL" id="CP002343">
    <property type="protein sequence ID" value="ADU49575.1"/>
    <property type="molecule type" value="Genomic_DNA"/>
</dbReference>
<name>E6SC35_INTC7</name>